<dbReference type="EMBL" id="MTKT01005379">
    <property type="protein sequence ID" value="OWM67611.1"/>
    <property type="molecule type" value="Genomic_DNA"/>
</dbReference>
<dbReference type="Proteomes" id="UP000197138">
    <property type="component" value="Unassembled WGS sequence"/>
</dbReference>
<gene>
    <name evidence="1" type="ORF">CDL15_Pgr024696</name>
</gene>
<reference evidence="2" key="1">
    <citation type="journal article" date="2017" name="Plant J.">
        <title>The pomegranate (Punica granatum L.) genome and the genomics of punicalagin biosynthesis.</title>
        <authorList>
            <person name="Qin G."/>
            <person name="Xu C."/>
            <person name="Ming R."/>
            <person name="Tang H."/>
            <person name="Guyot R."/>
            <person name="Kramer E.M."/>
            <person name="Hu Y."/>
            <person name="Yi X."/>
            <person name="Qi Y."/>
            <person name="Xu X."/>
            <person name="Gao Z."/>
            <person name="Pan H."/>
            <person name="Jian J."/>
            <person name="Tian Y."/>
            <person name="Yue Z."/>
            <person name="Xu Y."/>
        </authorList>
    </citation>
    <scope>NUCLEOTIDE SEQUENCE [LARGE SCALE GENOMIC DNA]</scope>
    <source>
        <strain evidence="2">cv. Dabenzi</strain>
    </source>
</reference>
<organism evidence="1 2">
    <name type="scientific">Punica granatum</name>
    <name type="common">Pomegranate</name>
    <dbReference type="NCBI Taxonomy" id="22663"/>
    <lineage>
        <taxon>Eukaryota</taxon>
        <taxon>Viridiplantae</taxon>
        <taxon>Streptophyta</taxon>
        <taxon>Embryophyta</taxon>
        <taxon>Tracheophyta</taxon>
        <taxon>Spermatophyta</taxon>
        <taxon>Magnoliopsida</taxon>
        <taxon>eudicotyledons</taxon>
        <taxon>Gunneridae</taxon>
        <taxon>Pentapetalae</taxon>
        <taxon>rosids</taxon>
        <taxon>malvids</taxon>
        <taxon>Myrtales</taxon>
        <taxon>Lythraceae</taxon>
        <taxon>Punica</taxon>
    </lineage>
</organism>
<evidence type="ECO:0000313" key="2">
    <source>
        <dbReference type="Proteomes" id="UP000197138"/>
    </source>
</evidence>
<comment type="caution">
    <text evidence="1">The sequence shown here is derived from an EMBL/GenBank/DDBJ whole genome shotgun (WGS) entry which is preliminary data.</text>
</comment>
<name>A0A218W5V5_PUNGR</name>
<dbReference type="AlphaFoldDB" id="A0A218W5V5"/>
<accession>A0A218W5V5</accession>
<protein>
    <submittedName>
        <fullName evidence="1">Uncharacterized protein</fullName>
    </submittedName>
</protein>
<evidence type="ECO:0000313" key="1">
    <source>
        <dbReference type="EMBL" id="OWM67611.1"/>
    </source>
</evidence>
<proteinExistence type="predicted"/>
<sequence length="198" mass="21969">MAARMTFFLTPSKSGVKVCDFPTELRRLLGLATSLQGAEYRPVAEKAEARLEAVAVYKRSAEFQDLVEQNNSEPIMEFAKAVMGEIKEKNPEVNISEYETFQIVYIFLDFSGIPPFPLHQIGSLEPQSGEAQGLREASAGTEPLTLLVFLTVLDDSHRPFIPSSYVAPPLLASAEPTILSKKRMTQSLFRAKTLCELL</sequence>